<organism evidence="2 3">
    <name type="scientific">Agrocybe pediades</name>
    <dbReference type="NCBI Taxonomy" id="84607"/>
    <lineage>
        <taxon>Eukaryota</taxon>
        <taxon>Fungi</taxon>
        <taxon>Dikarya</taxon>
        <taxon>Basidiomycota</taxon>
        <taxon>Agaricomycotina</taxon>
        <taxon>Agaricomycetes</taxon>
        <taxon>Agaricomycetidae</taxon>
        <taxon>Agaricales</taxon>
        <taxon>Agaricineae</taxon>
        <taxon>Strophariaceae</taxon>
        <taxon>Agrocybe</taxon>
    </lineage>
</organism>
<dbReference type="EMBL" id="JAACJL010000057">
    <property type="protein sequence ID" value="KAF4612287.1"/>
    <property type="molecule type" value="Genomic_DNA"/>
</dbReference>
<protein>
    <recommendedName>
        <fullName evidence="1">Tetrapyrrole biosynthesis uroporphyrinogen III synthase domain-containing protein</fullName>
    </recommendedName>
</protein>
<dbReference type="SUPFAM" id="SSF69618">
    <property type="entry name" value="HemD-like"/>
    <property type="match status" value="1"/>
</dbReference>
<dbReference type="AlphaFoldDB" id="A0A8H4QJG6"/>
<sequence length="299" mass="33076">MNVLLLREPSLDTQDRYETAFKEAGYCAKSVPVLETVHDNVDGLQSIIWNGPAHLGIGGVVITSKRSCDTWREGLRTIRQNKDLKAWSAAGLESWCTIPFYVVGPATASALSDVFTEFKDLGLNSVDIRGDSCGNAASLAPFILEDMKSVPRKLLYLTGDKNRDTLPRILNDGGIELETLQVYTTRGSPSFQENLARTLHSMSQGVKHWWIVYFAPSTAAFVTPTLQNHFTFAKDTGKEMTRSDTNSPENTLPIAKVAAIGPTTDTYLRGELHLLVDVMAQKPTPEDVVKEITRYDHSK</sequence>
<dbReference type="GO" id="GO:0005829">
    <property type="term" value="C:cytosol"/>
    <property type="evidence" value="ECO:0007669"/>
    <property type="project" value="TreeGrafter"/>
</dbReference>
<feature type="domain" description="Tetrapyrrole biosynthesis uroporphyrinogen III synthase" evidence="1">
    <location>
        <begin position="15"/>
        <end position="289"/>
    </location>
</feature>
<dbReference type="InterPro" id="IPR039793">
    <property type="entry name" value="UROS/Hem4"/>
</dbReference>
<proteinExistence type="predicted"/>
<dbReference type="Pfam" id="PF02602">
    <property type="entry name" value="HEM4"/>
    <property type="match status" value="1"/>
</dbReference>
<dbReference type="Gene3D" id="3.40.50.10090">
    <property type="match status" value="2"/>
</dbReference>
<dbReference type="UniPathway" id="UPA00251">
    <property type="reaction ID" value="UER00320"/>
</dbReference>
<dbReference type="GO" id="GO:0004852">
    <property type="term" value="F:uroporphyrinogen-III synthase activity"/>
    <property type="evidence" value="ECO:0007669"/>
    <property type="project" value="InterPro"/>
</dbReference>
<dbReference type="PANTHER" id="PTHR12390">
    <property type="entry name" value="UROPORPHYRINOGEN III SYNTHASE"/>
    <property type="match status" value="1"/>
</dbReference>
<gene>
    <name evidence="2" type="ORF">D9613_003655</name>
</gene>
<dbReference type="InterPro" id="IPR036108">
    <property type="entry name" value="4pyrrol_syn_uPrphyn_synt_sf"/>
</dbReference>
<name>A0A8H4QJG6_9AGAR</name>
<reference evidence="2 3" key="1">
    <citation type="submission" date="2019-12" db="EMBL/GenBank/DDBJ databases">
        <authorList>
            <person name="Floudas D."/>
            <person name="Bentzer J."/>
            <person name="Ahren D."/>
            <person name="Johansson T."/>
            <person name="Persson P."/>
            <person name="Tunlid A."/>
        </authorList>
    </citation>
    <scope>NUCLEOTIDE SEQUENCE [LARGE SCALE GENOMIC DNA]</scope>
    <source>
        <strain evidence="2 3">CBS 102.39</strain>
    </source>
</reference>
<accession>A0A8H4QJG6</accession>
<evidence type="ECO:0000259" key="1">
    <source>
        <dbReference type="Pfam" id="PF02602"/>
    </source>
</evidence>
<dbReference type="GO" id="GO:0006780">
    <property type="term" value="P:uroporphyrinogen III biosynthetic process"/>
    <property type="evidence" value="ECO:0007669"/>
    <property type="project" value="InterPro"/>
</dbReference>
<comment type="caution">
    <text evidence="2">The sequence shown here is derived from an EMBL/GenBank/DDBJ whole genome shotgun (WGS) entry which is preliminary data.</text>
</comment>
<evidence type="ECO:0000313" key="3">
    <source>
        <dbReference type="Proteomes" id="UP000521872"/>
    </source>
</evidence>
<dbReference type="InterPro" id="IPR003754">
    <property type="entry name" value="4pyrrol_synth_uPrphyn_synth"/>
</dbReference>
<evidence type="ECO:0000313" key="2">
    <source>
        <dbReference type="EMBL" id="KAF4612287.1"/>
    </source>
</evidence>
<keyword evidence="3" id="KW-1185">Reference proteome</keyword>
<dbReference type="Proteomes" id="UP000521872">
    <property type="component" value="Unassembled WGS sequence"/>
</dbReference>
<dbReference type="CDD" id="cd06578">
    <property type="entry name" value="HemD"/>
    <property type="match status" value="1"/>
</dbReference>
<dbReference type="PANTHER" id="PTHR12390:SF0">
    <property type="entry name" value="UROPORPHYRINOGEN-III SYNTHASE"/>
    <property type="match status" value="1"/>
</dbReference>
<dbReference type="GO" id="GO:0006782">
    <property type="term" value="P:protoporphyrinogen IX biosynthetic process"/>
    <property type="evidence" value="ECO:0007669"/>
    <property type="project" value="UniProtKB-UniPathway"/>
</dbReference>